<accession>A0ABR0LZV3</accession>
<dbReference type="PROSITE" id="PS51767">
    <property type="entry name" value="PEPTIDASE_A1"/>
    <property type="match status" value="1"/>
</dbReference>
<dbReference type="SUPFAM" id="SSF50630">
    <property type="entry name" value="Acid proteases"/>
    <property type="match status" value="1"/>
</dbReference>
<comment type="caution">
    <text evidence="5">The sequence shown here is derived from an EMBL/GenBank/DDBJ whole genome shotgun (WGS) entry which is preliminary data.</text>
</comment>
<reference evidence="5 6" key="1">
    <citation type="submission" date="2023-08" db="EMBL/GenBank/DDBJ databases">
        <title>Black Yeasts Isolated from many extreme environments.</title>
        <authorList>
            <person name="Coleine C."/>
            <person name="Stajich J.E."/>
            <person name="Selbmann L."/>
        </authorList>
    </citation>
    <scope>NUCLEOTIDE SEQUENCE [LARGE SCALE GENOMIC DNA]</scope>
    <source>
        <strain evidence="5 6">CCFEE 536</strain>
    </source>
</reference>
<organism evidence="5 6">
    <name type="scientific">Cryomyces antarcticus</name>
    <dbReference type="NCBI Taxonomy" id="329879"/>
    <lineage>
        <taxon>Eukaryota</taxon>
        <taxon>Fungi</taxon>
        <taxon>Dikarya</taxon>
        <taxon>Ascomycota</taxon>
        <taxon>Pezizomycotina</taxon>
        <taxon>Dothideomycetes</taxon>
        <taxon>Dothideomycetes incertae sedis</taxon>
        <taxon>Cryomyces</taxon>
    </lineage>
</organism>
<protein>
    <recommendedName>
        <fullName evidence="4">Peptidase A1 domain-containing protein</fullName>
    </recommendedName>
</protein>
<keyword evidence="3" id="KW-0472">Membrane</keyword>
<feature type="compositionally biased region" description="Polar residues" evidence="2">
    <location>
        <begin position="583"/>
        <end position="592"/>
    </location>
</feature>
<name>A0ABR0LZV3_9PEZI</name>
<evidence type="ECO:0000256" key="3">
    <source>
        <dbReference type="SAM" id="Phobius"/>
    </source>
</evidence>
<keyword evidence="6" id="KW-1185">Reference proteome</keyword>
<dbReference type="PANTHER" id="PTHR47966:SF51">
    <property type="entry name" value="BETA-SITE APP-CLEAVING ENZYME, ISOFORM A-RELATED"/>
    <property type="match status" value="1"/>
</dbReference>
<evidence type="ECO:0000313" key="6">
    <source>
        <dbReference type="Proteomes" id="UP001357485"/>
    </source>
</evidence>
<feature type="domain" description="Peptidase A1" evidence="4">
    <location>
        <begin position="72"/>
        <end position="415"/>
    </location>
</feature>
<dbReference type="Proteomes" id="UP001357485">
    <property type="component" value="Unassembled WGS sequence"/>
</dbReference>
<feature type="region of interest" description="Disordered" evidence="2">
    <location>
        <begin position="567"/>
        <end position="592"/>
    </location>
</feature>
<keyword evidence="3" id="KW-0812">Transmembrane</keyword>
<evidence type="ECO:0000313" key="5">
    <source>
        <dbReference type="EMBL" id="KAK5257346.1"/>
    </source>
</evidence>
<keyword evidence="3" id="KW-1133">Transmembrane helix</keyword>
<sequence>MKVRAAVYFSLSSLFARQISADPVRLIALDGEIHQPDRAAVVERRQTTNVTIPAPVVVATSQYWEGNDGPWSSFAFQIGTPAQNVRLFPATAATNTWAVLSQGCPDGSPAKCQALRGSFFNSNQSLTWVPNSIFGTSLEVNLGMEINGQFGFDTLTLGWQGDNGPTLEHSIVAGIAADTYWLGVFGLNPRPTNFTTFNNPQVSYMQQLKNTNKIPSVSWSYTAGAPYRFSKVFGSLVLGGYDTSRFANTNVSFPFYEDIQRDLLVTIQSISTTSTSDGSAVSLLAAPMTAFIDSTVPYIWLPLNACQKFENAFGLVWNDTKKLYLVNDTLHSTLLARNASVTFTLGTKSTGGPTVDIVLPYGAFDLIAQYPLDANDTRYFPLKRAANDTQYTLGRTFLQEAYLIADYERLNFTVAPCAWHENAVQHIVAIPSVNSTTSPSSNPSSGPSFPAGAIAGVVVGIVVLIAVVALILFCLRRKRTKKRRAAELEDTSRPRPNGSDHSDAKLVPTAVDGELDSGAVHEMFAPHKQAYHEMHAPYKTDLPAEMGGNGSGYFEGNVPGRTEVEGSTPIFEMPGSEAHEMTRLSQFPQRGR</sequence>
<evidence type="ECO:0000256" key="2">
    <source>
        <dbReference type="SAM" id="MobiDB-lite"/>
    </source>
</evidence>
<dbReference type="Gene3D" id="2.40.70.10">
    <property type="entry name" value="Acid Proteases"/>
    <property type="match status" value="2"/>
</dbReference>
<evidence type="ECO:0000259" key="4">
    <source>
        <dbReference type="PROSITE" id="PS51767"/>
    </source>
</evidence>
<dbReference type="InterPro" id="IPR001461">
    <property type="entry name" value="Aspartic_peptidase_A1"/>
</dbReference>
<dbReference type="EMBL" id="JAVRRA010008243">
    <property type="protein sequence ID" value="KAK5257346.1"/>
    <property type="molecule type" value="Genomic_DNA"/>
</dbReference>
<dbReference type="InterPro" id="IPR021109">
    <property type="entry name" value="Peptidase_aspartic_dom_sf"/>
</dbReference>
<gene>
    <name evidence="5" type="ORF">LTR16_000932</name>
</gene>
<dbReference type="CDD" id="cd05471">
    <property type="entry name" value="pepsin_like"/>
    <property type="match status" value="1"/>
</dbReference>
<evidence type="ECO:0000256" key="1">
    <source>
        <dbReference type="ARBA" id="ARBA00007447"/>
    </source>
</evidence>
<feature type="transmembrane region" description="Helical" evidence="3">
    <location>
        <begin position="449"/>
        <end position="475"/>
    </location>
</feature>
<dbReference type="PRINTS" id="PR00792">
    <property type="entry name" value="PEPSIN"/>
</dbReference>
<proteinExistence type="inferred from homology"/>
<dbReference type="InterPro" id="IPR034164">
    <property type="entry name" value="Pepsin-like_dom"/>
</dbReference>
<comment type="similarity">
    <text evidence="1">Belongs to the peptidase A1 family.</text>
</comment>
<dbReference type="InterPro" id="IPR033121">
    <property type="entry name" value="PEPTIDASE_A1"/>
</dbReference>
<dbReference type="PANTHER" id="PTHR47966">
    <property type="entry name" value="BETA-SITE APP-CLEAVING ENZYME, ISOFORM A-RELATED"/>
    <property type="match status" value="1"/>
</dbReference>
<feature type="region of interest" description="Disordered" evidence="2">
    <location>
        <begin position="483"/>
        <end position="505"/>
    </location>
</feature>
<dbReference type="Pfam" id="PF00026">
    <property type="entry name" value="Asp"/>
    <property type="match status" value="1"/>
</dbReference>
<feature type="compositionally biased region" description="Basic and acidic residues" evidence="2">
    <location>
        <begin position="485"/>
        <end position="504"/>
    </location>
</feature>